<dbReference type="GO" id="GO:0003677">
    <property type="term" value="F:DNA binding"/>
    <property type="evidence" value="ECO:0007669"/>
    <property type="project" value="InterPro"/>
</dbReference>
<protein>
    <submittedName>
        <fullName evidence="2">Transcriptional regulator with XRE-family HTH domain</fullName>
    </submittedName>
</protein>
<dbReference type="PANTHER" id="PTHR35010:SF2">
    <property type="entry name" value="BLL4672 PROTEIN"/>
    <property type="match status" value="1"/>
</dbReference>
<comment type="caution">
    <text evidence="2">The sequence shown here is derived from an EMBL/GenBank/DDBJ whole genome shotgun (WGS) entry which is preliminary data.</text>
</comment>
<dbReference type="Pfam" id="PF17765">
    <property type="entry name" value="MLTR_LBD"/>
    <property type="match status" value="1"/>
</dbReference>
<dbReference type="SMART" id="SM00530">
    <property type="entry name" value="HTH_XRE"/>
    <property type="match status" value="1"/>
</dbReference>
<feature type="domain" description="HTH cro/C1-type" evidence="1">
    <location>
        <begin position="35"/>
        <end position="85"/>
    </location>
</feature>
<dbReference type="InterPro" id="IPR041413">
    <property type="entry name" value="MLTR_LBD"/>
</dbReference>
<dbReference type="PROSITE" id="PS50943">
    <property type="entry name" value="HTH_CROC1"/>
    <property type="match status" value="1"/>
</dbReference>
<evidence type="ECO:0000313" key="2">
    <source>
        <dbReference type="EMBL" id="NYI93320.1"/>
    </source>
</evidence>
<dbReference type="SUPFAM" id="SSF47413">
    <property type="entry name" value="lambda repressor-like DNA-binding domains"/>
    <property type="match status" value="1"/>
</dbReference>
<dbReference type="Proteomes" id="UP000549616">
    <property type="component" value="Unassembled WGS sequence"/>
</dbReference>
<dbReference type="EMBL" id="JACCFK010000002">
    <property type="protein sequence ID" value="NYI93320.1"/>
    <property type="molecule type" value="Genomic_DNA"/>
</dbReference>
<reference evidence="2 3" key="1">
    <citation type="submission" date="2020-07" db="EMBL/GenBank/DDBJ databases">
        <title>Sequencing the genomes of 1000 actinobacteria strains.</title>
        <authorList>
            <person name="Klenk H.-P."/>
        </authorList>
    </citation>
    <scope>NUCLEOTIDE SEQUENCE [LARGE SCALE GENOMIC DNA]</scope>
    <source>
        <strain evidence="2 3">DSM 104006</strain>
    </source>
</reference>
<dbReference type="Gene3D" id="3.30.450.180">
    <property type="match status" value="1"/>
</dbReference>
<evidence type="ECO:0000259" key="1">
    <source>
        <dbReference type="PROSITE" id="PS50943"/>
    </source>
</evidence>
<name>A0A853BE70_9PSEU</name>
<sequence>MTEGNPLGEYLRARRELVTPEQVNLPVLGTRRVPGLRREEVAMLAGISSDYYLRLEQGRDRNPSAQVLESLARVLRLDDDATAYLLGLGAGKPRRARRRPRKETVPPGIVKLVATLSLPAFVEGRYFDVLTANPLATALSPRLVVGGNRLRDVFLEPAEQSLYPDWESVTAGLVAGFRRSVGADTDDPRSIELVGELSLVSSRFRQLWARHDVRDRQGVPEPLRLDHPQVGELTLNREKLSISGTAGQMLAIYHPEPGTDADKLALLASATLAPAGQAHAQR</sequence>
<keyword evidence="3" id="KW-1185">Reference proteome</keyword>
<dbReference type="InterPro" id="IPR001387">
    <property type="entry name" value="Cro/C1-type_HTH"/>
</dbReference>
<dbReference type="AlphaFoldDB" id="A0A853BE70"/>
<proteinExistence type="predicted"/>
<gene>
    <name evidence="2" type="ORF">HNR02_006695</name>
</gene>
<dbReference type="Pfam" id="PF13560">
    <property type="entry name" value="HTH_31"/>
    <property type="match status" value="1"/>
</dbReference>
<dbReference type="RefSeq" id="WP_179777511.1">
    <property type="nucleotide sequence ID" value="NZ_JACCFK010000002.1"/>
</dbReference>
<dbReference type="CDD" id="cd00093">
    <property type="entry name" value="HTH_XRE"/>
    <property type="match status" value="1"/>
</dbReference>
<dbReference type="InterPro" id="IPR010982">
    <property type="entry name" value="Lambda_DNA-bd_dom_sf"/>
</dbReference>
<dbReference type="Gene3D" id="1.10.260.40">
    <property type="entry name" value="lambda repressor-like DNA-binding domains"/>
    <property type="match status" value="1"/>
</dbReference>
<accession>A0A853BE70</accession>
<dbReference type="PANTHER" id="PTHR35010">
    <property type="entry name" value="BLL4672 PROTEIN-RELATED"/>
    <property type="match status" value="1"/>
</dbReference>
<evidence type="ECO:0000313" key="3">
    <source>
        <dbReference type="Proteomes" id="UP000549616"/>
    </source>
</evidence>
<organism evidence="2 3">
    <name type="scientific">Amycolatopsis endophytica</name>
    <dbReference type="NCBI Taxonomy" id="860233"/>
    <lineage>
        <taxon>Bacteria</taxon>
        <taxon>Bacillati</taxon>
        <taxon>Actinomycetota</taxon>
        <taxon>Actinomycetes</taxon>
        <taxon>Pseudonocardiales</taxon>
        <taxon>Pseudonocardiaceae</taxon>
        <taxon>Amycolatopsis</taxon>
    </lineage>
</organism>